<evidence type="ECO:0000256" key="2">
    <source>
        <dbReference type="ARBA" id="ARBA00022475"/>
    </source>
</evidence>
<protein>
    <recommendedName>
        <fullName evidence="3">Protein kinase domain-containing protein</fullName>
    </recommendedName>
</protein>
<dbReference type="Proteomes" id="UP001630127">
    <property type="component" value="Unassembled WGS sequence"/>
</dbReference>
<dbReference type="PROSITE" id="PS50011">
    <property type="entry name" value="PROTEIN_KINASE_DOM"/>
    <property type="match status" value="4"/>
</dbReference>
<organism evidence="4 5">
    <name type="scientific">Cinchona calisaya</name>
    <dbReference type="NCBI Taxonomy" id="153742"/>
    <lineage>
        <taxon>Eukaryota</taxon>
        <taxon>Viridiplantae</taxon>
        <taxon>Streptophyta</taxon>
        <taxon>Embryophyta</taxon>
        <taxon>Tracheophyta</taxon>
        <taxon>Spermatophyta</taxon>
        <taxon>Magnoliopsida</taxon>
        <taxon>eudicotyledons</taxon>
        <taxon>Gunneridae</taxon>
        <taxon>Pentapetalae</taxon>
        <taxon>asterids</taxon>
        <taxon>lamiids</taxon>
        <taxon>Gentianales</taxon>
        <taxon>Rubiaceae</taxon>
        <taxon>Cinchonoideae</taxon>
        <taxon>Cinchoneae</taxon>
        <taxon>Cinchona</taxon>
    </lineage>
</organism>
<feature type="domain" description="Protein kinase" evidence="3">
    <location>
        <begin position="1"/>
        <end position="216"/>
    </location>
</feature>
<comment type="caution">
    <text evidence="4">The sequence shown here is derived from an EMBL/GenBank/DDBJ whole genome shotgun (WGS) entry which is preliminary data.</text>
</comment>
<dbReference type="GO" id="GO:0005886">
    <property type="term" value="C:plasma membrane"/>
    <property type="evidence" value="ECO:0007669"/>
    <property type="project" value="UniProtKB-SubCell"/>
</dbReference>
<reference evidence="4 5" key="1">
    <citation type="submission" date="2024-11" db="EMBL/GenBank/DDBJ databases">
        <title>A near-complete genome assembly of Cinchona calisaya.</title>
        <authorList>
            <person name="Lian D.C."/>
            <person name="Zhao X.W."/>
            <person name="Wei L."/>
        </authorList>
    </citation>
    <scope>NUCLEOTIDE SEQUENCE [LARGE SCALE GENOMIC DNA]</scope>
    <source>
        <tissue evidence="4">Nenye</tissue>
    </source>
</reference>
<evidence type="ECO:0000256" key="1">
    <source>
        <dbReference type="ARBA" id="ARBA00004236"/>
    </source>
</evidence>
<comment type="subcellular location">
    <subcellularLocation>
        <location evidence="1">Cell membrane</location>
    </subcellularLocation>
</comment>
<evidence type="ECO:0000259" key="3">
    <source>
        <dbReference type="PROSITE" id="PS50011"/>
    </source>
</evidence>
<dbReference type="SMART" id="SM00220">
    <property type="entry name" value="S_TKc"/>
    <property type="match status" value="1"/>
</dbReference>
<evidence type="ECO:0000313" key="4">
    <source>
        <dbReference type="EMBL" id="KAL3515461.1"/>
    </source>
</evidence>
<dbReference type="InterPro" id="IPR000719">
    <property type="entry name" value="Prot_kinase_dom"/>
</dbReference>
<feature type="domain" description="Protein kinase" evidence="3">
    <location>
        <begin position="677"/>
        <end position="969"/>
    </location>
</feature>
<dbReference type="InterPro" id="IPR001245">
    <property type="entry name" value="Ser-Thr/Tyr_kinase_cat_dom"/>
</dbReference>
<dbReference type="Gene3D" id="3.30.200.20">
    <property type="entry name" value="Phosphorylase Kinase, domain 1"/>
    <property type="match status" value="2"/>
</dbReference>
<proteinExistence type="predicted"/>
<keyword evidence="2" id="KW-0472">Membrane</keyword>
<feature type="domain" description="Protein kinase" evidence="3">
    <location>
        <begin position="999"/>
        <end position="1288"/>
    </location>
</feature>
<dbReference type="PANTHER" id="PTHR45621">
    <property type="entry name" value="OS01G0588500 PROTEIN-RELATED"/>
    <property type="match status" value="1"/>
</dbReference>
<dbReference type="EMBL" id="JBJUIK010000010">
    <property type="protein sequence ID" value="KAL3515461.1"/>
    <property type="molecule type" value="Genomic_DNA"/>
</dbReference>
<keyword evidence="2" id="KW-1003">Cell membrane</keyword>
<dbReference type="Pfam" id="PF07714">
    <property type="entry name" value="PK_Tyr_Ser-Thr"/>
    <property type="match status" value="2"/>
</dbReference>
<dbReference type="InterPro" id="IPR050823">
    <property type="entry name" value="Plant_Ser_Thr_Prot_Kinase"/>
</dbReference>
<name>A0ABD2Z7K9_9GENT</name>
<feature type="domain" description="Protein kinase" evidence="3">
    <location>
        <begin position="323"/>
        <end position="604"/>
    </location>
</feature>
<dbReference type="InterPro" id="IPR011009">
    <property type="entry name" value="Kinase-like_dom_sf"/>
</dbReference>
<evidence type="ECO:0000313" key="5">
    <source>
        <dbReference type="Proteomes" id="UP001630127"/>
    </source>
</evidence>
<accession>A0ABD2Z7K9</accession>
<keyword evidence="5" id="KW-1185">Reference proteome</keyword>
<sequence length="1306" mass="151229">MLKRPSIEGRQRNLAKLIGYCPDCLGVVYDANPRDTLDNLIDKDNFTWLQRMKVALQLARLLVFFHDYNPPFILCKLDAAQIMVDQDYDLVLFDFGMLVGVFFDNSRSREIPNGKINEPLGYVDLELFKVWLLDICWSKTSLALCAKKDCNEEMPWTNLERNDLDAHEIFKEDPDYDVRDANKIINLAMNCIKLLPKDRPTMKEMLEFLQVLHVVLLNGKNSASRRLFNSIMVKRQLEFFAQLINLIDVTSNLLFPATGDRSFDSFLPNKMSKTAAAEDNRTEKRCEELDLKRANREAVASQFSPHGLRIFTSDEFGQLTDDYRHDNFLGETQFAKLYRGKMETCAVAVKIFTDSDSDSDSTTTKDKHSRYKDEIQLLTHPRIEGCHRSLAKLIGCCPECLGVVYDANPRDTLDNLIVSDNFTWLQRMKVALQLAHLLVFFHDYDPPFILCKLDAAQIMVDQDYDLVLFDFGMLVGGPFYNLISRAIPNGKIHERLGYRNLELIKFDNAEIPNGKINEHLGYVDLELLKFENFVTLWAKKECREKIPWTDRERNALNAHEIFKEDPDYDVHDANKIMKLAMNCIELLPKDRPTMKEMLEFLQALRVVLLNGKELGILKVPNVWWYKLTTHFNVELLMRLVFSSSDFRSVSVLGMGDTGKTEVIEILPSQLREITGAFSFDNLLGGTQFGKLYRGRMSHGANQNEARAVTVKIWDDSICDSAYQMEKWSKLIEEVYFLQHPSVNRHQLSLAKPIGYCRTNEILGIVYDLNPRDSLHNLILKDDFTWVQRTRVALKLAHLLVFFHHYDSPFIVRNISAAHFLVDQDYNPVLVDLGMLVGGFFGTSNSPNGKLHGAPGYIDLHYLTVGAWSITCDVFSYGVLLLNLFSKSVVDISKQETCAARWGKLRCKEKIHWLSNDINFSRVKEIFKNDPDFSYFDAYKIMKLALNCIVYVPEDRPTIKQIYESLQALYVVQRTGMGEPRKSVLREFLPSQLREFTRGYHIENFLGNTQFAKLYRARISDDADRIHVVTVKIWDETLCGQAEPLDQWSKMMDEVHLLRHHSVNGHQQNFAKPIGYSHNCERPGVVYDLNPRDTLAKEILKDNFKWLQRIKVALQLARLLFFFHNYDPPYILRNISADHILIDKDYNPVLFDFGMMIGGLFGNARDVPEQQVYGVRGYWDLSFWLDGQWSVKRDVFSFGVVLLSLFSKRVFDPTRPQKKCLLQWAKKKFQEEMTKEEINKVFRHVHKNFKKDPGYTRDDGLRVARLALECVEYDIHIRPRTQVVLHRLMDLDAVMRFGREFGNSTSA</sequence>
<dbReference type="Gene3D" id="1.10.510.10">
    <property type="entry name" value="Transferase(Phosphotransferase) domain 1"/>
    <property type="match status" value="4"/>
</dbReference>
<dbReference type="SUPFAM" id="SSF56112">
    <property type="entry name" value="Protein kinase-like (PK-like)"/>
    <property type="match status" value="4"/>
</dbReference>
<gene>
    <name evidence="4" type="ORF">ACH5RR_022363</name>
</gene>